<protein>
    <submittedName>
        <fullName evidence="2">Uncharacterized protein</fullName>
    </submittedName>
</protein>
<name>A0A1I5K985_9PSED</name>
<organism evidence="2 3">
    <name type="scientific">Pseudomonas borbori</name>
    <dbReference type="NCBI Taxonomy" id="289003"/>
    <lineage>
        <taxon>Bacteria</taxon>
        <taxon>Pseudomonadati</taxon>
        <taxon>Pseudomonadota</taxon>
        <taxon>Gammaproteobacteria</taxon>
        <taxon>Pseudomonadales</taxon>
        <taxon>Pseudomonadaceae</taxon>
        <taxon>Pseudomonas</taxon>
    </lineage>
</organism>
<evidence type="ECO:0000313" key="3">
    <source>
        <dbReference type="Proteomes" id="UP000198784"/>
    </source>
</evidence>
<reference evidence="3" key="1">
    <citation type="submission" date="2016-10" db="EMBL/GenBank/DDBJ databases">
        <authorList>
            <person name="Varghese N."/>
            <person name="Submissions S."/>
        </authorList>
    </citation>
    <scope>NUCLEOTIDE SEQUENCE [LARGE SCALE GENOMIC DNA]</scope>
    <source>
        <strain evidence="3">DSM 17834</strain>
    </source>
</reference>
<feature type="chain" id="PRO_5011538812" evidence="1">
    <location>
        <begin position="26"/>
        <end position="102"/>
    </location>
</feature>
<dbReference type="Proteomes" id="UP000198784">
    <property type="component" value="Unassembled WGS sequence"/>
</dbReference>
<proteinExistence type="predicted"/>
<accession>A0A1I5K985</accession>
<gene>
    <name evidence="2" type="ORF">SAMN05216190_10180</name>
</gene>
<evidence type="ECO:0000313" key="2">
    <source>
        <dbReference type="EMBL" id="SFO81146.1"/>
    </source>
</evidence>
<dbReference type="AlphaFoldDB" id="A0A1I5K985"/>
<dbReference type="RefSeq" id="WP_090496678.1">
    <property type="nucleotide sequence ID" value="NZ_FOWX01000001.1"/>
</dbReference>
<feature type="signal peptide" evidence="1">
    <location>
        <begin position="1"/>
        <end position="25"/>
    </location>
</feature>
<evidence type="ECO:0000256" key="1">
    <source>
        <dbReference type="SAM" id="SignalP"/>
    </source>
</evidence>
<keyword evidence="1" id="KW-0732">Signal</keyword>
<keyword evidence="3" id="KW-1185">Reference proteome</keyword>
<dbReference type="OrthoDB" id="9843259at2"/>
<sequence length="102" mass="11098">MKFSMRILIAAGALLAAASTPLVQADTGSDWFDAEVAQVQHRVASRNQLDDDLVLSQIALGYAVPESLHPQSRTLLARSNDDAFDTVLKYLQGTMEMYAGVE</sequence>
<dbReference type="EMBL" id="FOWX01000001">
    <property type="protein sequence ID" value="SFO81146.1"/>
    <property type="molecule type" value="Genomic_DNA"/>
</dbReference>